<evidence type="ECO:0000256" key="3">
    <source>
        <dbReference type="ARBA" id="ARBA00022577"/>
    </source>
</evidence>
<name>A0A7J6VQM0_THATH</name>
<keyword evidence="5" id="KW-0732">Signal</keyword>
<feature type="chain" id="PRO_5029471699" description="Defensin-like protein" evidence="5">
    <location>
        <begin position="27"/>
        <end position="72"/>
    </location>
</feature>
<protein>
    <recommendedName>
        <fullName evidence="8">Defensin-like protein</fullName>
    </recommendedName>
</protein>
<reference evidence="6 7" key="1">
    <citation type="submission" date="2020-06" db="EMBL/GenBank/DDBJ databases">
        <title>Transcriptomic and genomic resources for Thalictrum thalictroides and T. hernandezii: Facilitating candidate gene discovery in an emerging model plant lineage.</title>
        <authorList>
            <person name="Arias T."/>
            <person name="Riano-Pachon D.M."/>
            <person name="Di Stilio V.S."/>
        </authorList>
    </citation>
    <scope>NUCLEOTIDE SEQUENCE [LARGE SCALE GENOMIC DNA]</scope>
    <source>
        <strain evidence="7">cv. WT478/WT964</strain>
        <tissue evidence="6">Leaves</tissue>
    </source>
</reference>
<dbReference type="AlphaFoldDB" id="A0A7J6VQM0"/>
<dbReference type="GO" id="GO:0031640">
    <property type="term" value="P:killing of cells of another organism"/>
    <property type="evidence" value="ECO:0007669"/>
    <property type="project" value="UniProtKB-KW"/>
</dbReference>
<evidence type="ECO:0000256" key="2">
    <source>
        <dbReference type="ARBA" id="ARBA00022529"/>
    </source>
</evidence>
<comment type="caution">
    <text evidence="6">The sequence shown here is derived from an EMBL/GenBank/DDBJ whole genome shotgun (WGS) entry which is preliminary data.</text>
</comment>
<evidence type="ECO:0008006" key="8">
    <source>
        <dbReference type="Google" id="ProtNLM"/>
    </source>
</evidence>
<keyword evidence="2" id="KW-0929">Antimicrobial</keyword>
<gene>
    <name evidence="6" type="ORF">FRX31_023347</name>
</gene>
<dbReference type="GO" id="GO:0050832">
    <property type="term" value="P:defense response to fungus"/>
    <property type="evidence" value="ECO:0007669"/>
    <property type="project" value="UniProtKB-KW"/>
</dbReference>
<sequence>MVSKHGVITLFLICFLICSIGNEVVAQGSDCTFVGPCQTRAECETMCRPRSQPGICEPVGDNLQCCCLNAKQ</sequence>
<accession>A0A7J6VQM0</accession>
<dbReference type="InterPro" id="IPR010851">
    <property type="entry name" value="DEFL"/>
</dbReference>
<evidence type="ECO:0000256" key="1">
    <source>
        <dbReference type="ARBA" id="ARBA00006722"/>
    </source>
</evidence>
<evidence type="ECO:0000256" key="4">
    <source>
        <dbReference type="ARBA" id="ARBA00022821"/>
    </source>
</evidence>
<dbReference type="Pfam" id="PF25052">
    <property type="entry name" value="AtDEF-like"/>
    <property type="match status" value="1"/>
</dbReference>
<keyword evidence="3" id="KW-0295">Fungicide</keyword>
<dbReference type="EMBL" id="JABWDY010028496">
    <property type="protein sequence ID" value="KAF5187067.1"/>
    <property type="molecule type" value="Genomic_DNA"/>
</dbReference>
<comment type="similarity">
    <text evidence="1">Belongs to the DEFL family.</text>
</comment>
<keyword evidence="4" id="KW-0611">Plant defense</keyword>
<evidence type="ECO:0000256" key="5">
    <source>
        <dbReference type="SAM" id="SignalP"/>
    </source>
</evidence>
<keyword evidence="7" id="KW-1185">Reference proteome</keyword>
<evidence type="ECO:0000313" key="6">
    <source>
        <dbReference type="EMBL" id="KAF5187067.1"/>
    </source>
</evidence>
<feature type="signal peptide" evidence="5">
    <location>
        <begin position="1"/>
        <end position="26"/>
    </location>
</feature>
<dbReference type="Proteomes" id="UP000554482">
    <property type="component" value="Unassembled WGS sequence"/>
</dbReference>
<organism evidence="6 7">
    <name type="scientific">Thalictrum thalictroides</name>
    <name type="common">Rue-anemone</name>
    <name type="synonym">Anemone thalictroides</name>
    <dbReference type="NCBI Taxonomy" id="46969"/>
    <lineage>
        <taxon>Eukaryota</taxon>
        <taxon>Viridiplantae</taxon>
        <taxon>Streptophyta</taxon>
        <taxon>Embryophyta</taxon>
        <taxon>Tracheophyta</taxon>
        <taxon>Spermatophyta</taxon>
        <taxon>Magnoliopsida</taxon>
        <taxon>Ranunculales</taxon>
        <taxon>Ranunculaceae</taxon>
        <taxon>Thalictroideae</taxon>
        <taxon>Thalictrum</taxon>
    </lineage>
</organism>
<evidence type="ECO:0000313" key="7">
    <source>
        <dbReference type="Proteomes" id="UP000554482"/>
    </source>
</evidence>
<proteinExistence type="inferred from homology"/>